<dbReference type="Proteomes" id="UP001283341">
    <property type="component" value="Unassembled WGS sequence"/>
</dbReference>
<evidence type="ECO:0000313" key="3">
    <source>
        <dbReference type="Proteomes" id="UP001283341"/>
    </source>
</evidence>
<accession>A0AAE0IKJ4</accession>
<dbReference type="EMBL" id="JAUEDM010000002">
    <property type="protein sequence ID" value="KAK3326861.1"/>
    <property type="molecule type" value="Genomic_DNA"/>
</dbReference>
<organism evidence="2 3">
    <name type="scientific">Apodospora peruviana</name>
    <dbReference type="NCBI Taxonomy" id="516989"/>
    <lineage>
        <taxon>Eukaryota</taxon>
        <taxon>Fungi</taxon>
        <taxon>Dikarya</taxon>
        <taxon>Ascomycota</taxon>
        <taxon>Pezizomycotina</taxon>
        <taxon>Sordariomycetes</taxon>
        <taxon>Sordariomycetidae</taxon>
        <taxon>Sordariales</taxon>
        <taxon>Lasiosphaeriaceae</taxon>
        <taxon>Apodospora</taxon>
    </lineage>
</organism>
<sequence length="250" mass="26373">MPSSITTAIPTGILSDGPDWCIQGLIDIFTSEDGGPYFYNECANSTRGDVKTDFETLCCDGPVIDASRSLWSYRGNFSSYPLDIENLVCCREGGQLLPGGIGPIDNVKTQCEYGAKPTPLASVAATNSHNAMPFLVTYESALAGTADWTVTNSPTCLWINTVHPDVTMVEVTVPAAEITTLPPPTTDKFGNTIVTSTSSSSETVTEGRPSGSTTSTSSSAGARLTTRLSRASAIIAAVLCLNLLSNTWQL</sequence>
<protein>
    <submittedName>
        <fullName evidence="2">Uncharacterized protein</fullName>
    </submittedName>
</protein>
<reference evidence="2" key="2">
    <citation type="submission" date="2023-06" db="EMBL/GenBank/DDBJ databases">
        <authorList>
            <consortium name="Lawrence Berkeley National Laboratory"/>
            <person name="Haridas S."/>
            <person name="Hensen N."/>
            <person name="Bonometti L."/>
            <person name="Westerberg I."/>
            <person name="Brannstrom I.O."/>
            <person name="Guillou S."/>
            <person name="Cros-Aarteil S."/>
            <person name="Calhoun S."/>
            <person name="Kuo A."/>
            <person name="Mondo S."/>
            <person name="Pangilinan J."/>
            <person name="Riley R."/>
            <person name="Labutti K."/>
            <person name="Andreopoulos B."/>
            <person name="Lipzen A."/>
            <person name="Chen C."/>
            <person name="Yanf M."/>
            <person name="Daum C."/>
            <person name="Ng V."/>
            <person name="Clum A."/>
            <person name="Steindorff A."/>
            <person name="Ohm R."/>
            <person name="Martin F."/>
            <person name="Silar P."/>
            <person name="Natvig D."/>
            <person name="Lalanne C."/>
            <person name="Gautier V."/>
            <person name="Ament-Velasquez S.L."/>
            <person name="Kruys A."/>
            <person name="Hutchinson M.I."/>
            <person name="Powell A.J."/>
            <person name="Barry K."/>
            <person name="Miller A.N."/>
            <person name="Grigoriev I.V."/>
            <person name="Debuchy R."/>
            <person name="Gladieux P."/>
            <person name="Thoren M.H."/>
            <person name="Johannesson H."/>
        </authorList>
    </citation>
    <scope>NUCLEOTIDE SEQUENCE</scope>
    <source>
        <strain evidence="2">CBS 118394</strain>
    </source>
</reference>
<evidence type="ECO:0000313" key="2">
    <source>
        <dbReference type="EMBL" id="KAK3326861.1"/>
    </source>
</evidence>
<evidence type="ECO:0000256" key="1">
    <source>
        <dbReference type="SAM" id="MobiDB-lite"/>
    </source>
</evidence>
<proteinExistence type="predicted"/>
<feature type="compositionally biased region" description="Low complexity" evidence="1">
    <location>
        <begin position="192"/>
        <end position="222"/>
    </location>
</feature>
<keyword evidence="3" id="KW-1185">Reference proteome</keyword>
<gene>
    <name evidence="2" type="ORF">B0H66DRAFT_530849</name>
</gene>
<reference evidence="2" key="1">
    <citation type="journal article" date="2023" name="Mol. Phylogenet. Evol.">
        <title>Genome-scale phylogeny and comparative genomics of the fungal order Sordariales.</title>
        <authorList>
            <person name="Hensen N."/>
            <person name="Bonometti L."/>
            <person name="Westerberg I."/>
            <person name="Brannstrom I.O."/>
            <person name="Guillou S."/>
            <person name="Cros-Aarteil S."/>
            <person name="Calhoun S."/>
            <person name="Haridas S."/>
            <person name="Kuo A."/>
            <person name="Mondo S."/>
            <person name="Pangilinan J."/>
            <person name="Riley R."/>
            <person name="LaButti K."/>
            <person name="Andreopoulos B."/>
            <person name="Lipzen A."/>
            <person name="Chen C."/>
            <person name="Yan M."/>
            <person name="Daum C."/>
            <person name="Ng V."/>
            <person name="Clum A."/>
            <person name="Steindorff A."/>
            <person name="Ohm R.A."/>
            <person name="Martin F."/>
            <person name="Silar P."/>
            <person name="Natvig D.O."/>
            <person name="Lalanne C."/>
            <person name="Gautier V."/>
            <person name="Ament-Velasquez S.L."/>
            <person name="Kruys A."/>
            <person name="Hutchinson M.I."/>
            <person name="Powell A.J."/>
            <person name="Barry K."/>
            <person name="Miller A.N."/>
            <person name="Grigoriev I.V."/>
            <person name="Debuchy R."/>
            <person name="Gladieux P."/>
            <person name="Hiltunen Thoren M."/>
            <person name="Johannesson H."/>
        </authorList>
    </citation>
    <scope>NUCLEOTIDE SEQUENCE</scope>
    <source>
        <strain evidence="2">CBS 118394</strain>
    </source>
</reference>
<comment type="caution">
    <text evidence="2">The sequence shown here is derived from an EMBL/GenBank/DDBJ whole genome shotgun (WGS) entry which is preliminary data.</text>
</comment>
<feature type="region of interest" description="Disordered" evidence="1">
    <location>
        <begin position="182"/>
        <end position="222"/>
    </location>
</feature>
<dbReference type="AlphaFoldDB" id="A0AAE0IKJ4"/>
<name>A0AAE0IKJ4_9PEZI</name>